<reference evidence="5 6" key="1">
    <citation type="submission" date="2014-04" db="EMBL/GenBank/DDBJ databases">
        <title>Variable characteristics of bacteriocin-producing Streptococcus salivarius strains isolated from Malaysian subjects.</title>
        <authorList>
            <person name="Philip K."/>
            <person name="Barbour A."/>
        </authorList>
    </citation>
    <scope>NUCLEOTIDE SEQUENCE [LARGE SCALE GENOMIC DNA]</scope>
    <source>
        <strain evidence="5 6">NU10</strain>
    </source>
</reference>
<protein>
    <recommendedName>
        <fullName evidence="7">Glucosyl transferase</fullName>
    </recommendedName>
</protein>
<dbReference type="AlphaFoldDB" id="A0A074IXX6"/>
<dbReference type="NCBIfam" id="TIGR04035">
    <property type="entry name" value="glucan_65_rpt"/>
    <property type="match status" value="10"/>
</dbReference>
<evidence type="ECO:0000256" key="3">
    <source>
        <dbReference type="SAM" id="MobiDB-lite"/>
    </source>
</evidence>
<feature type="region of interest" description="Disordered" evidence="3">
    <location>
        <begin position="73"/>
        <end position="152"/>
    </location>
</feature>
<dbReference type="RefSeq" id="WP_037602294.1">
    <property type="nucleotide sequence ID" value="NZ_JJMS01000001.1"/>
</dbReference>
<evidence type="ECO:0000256" key="4">
    <source>
        <dbReference type="SAM" id="SignalP"/>
    </source>
</evidence>
<keyword evidence="4" id="KW-0732">Signal</keyword>
<feature type="signal peptide" evidence="4">
    <location>
        <begin position="1"/>
        <end position="37"/>
    </location>
</feature>
<dbReference type="Pfam" id="PF01473">
    <property type="entry name" value="Choline_bind_1"/>
    <property type="match status" value="4"/>
</dbReference>
<evidence type="ECO:0000313" key="5">
    <source>
        <dbReference type="EMBL" id="KEO44965.1"/>
    </source>
</evidence>
<dbReference type="InterPro" id="IPR018337">
    <property type="entry name" value="Cell_wall/Cho-bd_repeat"/>
</dbReference>
<feature type="compositionally biased region" description="Low complexity" evidence="3">
    <location>
        <begin position="130"/>
        <end position="149"/>
    </location>
</feature>
<dbReference type="PROSITE" id="PS51170">
    <property type="entry name" value="CW"/>
    <property type="match status" value="2"/>
</dbReference>
<evidence type="ECO:0000313" key="6">
    <source>
        <dbReference type="Proteomes" id="UP000027855"/>
    </source>
</evidence>
<dbReference type="Gene3D" id="2.10.270.10">
    <property type="entry name" value="Cholin Binding"/>
    <property type="match status" value="10"/>
</dbReference>
<feature type="chain" id="PRO_5038499308" description="Glucosyl transferase" evidence="4">
    <location>
        <begin position="38"/>
        <end position="1030"/>
    </location>
</feature>
<name>A0A074IXX6_STRSL</name>
<feature type="compositionally biased region" description="Low complexity" evidence="3">
    <location>
        <begin position="89"/>
        <end position="121"/>
    </location>
</feature>
<comment type="caution">
    <text evidence="5">The sequence shown here is derived from an EMBL/GenBank/DDBJ whole genome shotgun (WGS) entry which is preliminary data.</text>
</comment>
<feature type="repeat" description="Cell wall-binding" evidence="2">
    <location>
        <begin position="616"/>
        <end position="635"/>
    </location>
</feature>
<accession>A0A074IXX6</accession>
<dbReference type="InterPro" id="IPR027636">
    <property type="entry name" value="Glucan-bd_rpt"/>
</dbReference>
<feature type="compositionally biased region" description="Polar residues" evidence="3">
    <location>
        <begin position="75"/>
        <end position="88"/>
    </location>
</feature>
<proteinExistence type="predicted"/>
<gene>
    <name evidence="5" type="ORF">DL07_03605</name>
</gene>
<feature type="repeat" description="Cell wall-binding" evidence="2">
    <location>
        <begin position="739"/>
        <end position="758"/>
    </location>
</feature>
<keyword evidence="1" id="KW-0677">Repeat</keyword>
<dbReference type="SUPFAM" id="SSF69360">
    <property type="entry name" value="Cell wall binding repeat"/>
    <property type="match status" value="6"/>
</dbReference>
<dbReference type="Proteomes" id="UP000027855">
    <property type="component" value="Unassembled WGS sequence"/>
</dbReference>
<dbReference type="Pfam" id="PF19127">
    <property type="entry name" value="Choline_bind_3"/>
    <property type="match status" value="7"/>
</dbReference>
<evidence type="ECO:0000256" key="2">
    <source>
        <dbReference type="PROSITE-ProRule" id="PRU00591"/>
    </source>
</evidence>
<sequence>MKVHSNFTRPKSKKRLIAFSCATALASFAFIARPAFAEEAKADSSTNLDVTAATTANVETTADLVETKVVEAPATTENVASTENTTNVSEQATTSATSSENASETASTTASESQAPAESASGQTREAVTTDRAASEAASATADTNSETNVTGGQYYSDSLGNWYYKDASGKNLTGAQKIDGVNVYFDENGIQVKGNFSKNKQYYDADSGALVTDRYINHLGGVYYVDKNGEPLKGAQTIQGKQVYFNDYNGLQVRDGFASNEHFYDKDGNLVTDSYVFSTKYNYNNTIYPFYVDKNGDKLKGEQIINGKSVYFDKYDGAQVRNSVADNGRFYDQDGNLVDLGKKHYVFIDNHWFYVDEDGKILKGEQVIDGVKVYFTPYYGYQIKGDFNSDGQFYDKDTGELVTNRYIQLTRYESNGSMAPTLETHWYYLGSDGKVVTGPQVIDGIRVYFNYRGHQAKGDFGYDGFYYDKDTGALVKNSFVSLEQPSGTLIYYLDNEGNTIKGEQIINGKHLNFGEYGIQVKGNFAPNGLFYDAITGEPVTNRYVQINDQSNSYNTLENKDKWFYIGSDSKALKGEQVINGVTVFFDKNGVQAKGIFADDGFYYDKDSGARVNLGNNQFVQVNGNWYYLNNEGKIVKGEQVINGNNFYFDKDGKQVKGNFAENGAYYDENSGVQVTNRYVNFNNNWYRIGAKGTPLKGAHVVDGHNVFFDQDGKQIKGDFASDGYYYSKNSGDRVDLGQNHYQNINNNWYYIGNDGKRLTGEQVIDGVEVYFDSTGKQVKGNFAENDSFYDKDSGARLKEQFVDLNGKTYYVDAKGKRLREGGVRTINGKEYTFTGGADPHLAREEFLYPYGYSSFYDLNNKEVKGPQFVKAKNGNRYYITASGHVPLGLHIINGELYMFDAPTNKYADGRVRANGLTKDYFPSLIPNGSHIYYFDKETATAIKNQYKEVNGNWYYFGPNWYALTGEQTIDGAHVYFHRDGKQAKGELVTVNDKLHYYDPNSGARTENTTLTIEGKTYHFDAEGNGKLLN</sequence>
<organism evidence="5 6">
    <name type="scientific">Streptococcus salivarius</name>
    <dbReference type="NCBI Taxonomy" id="1304"/>
    <lineage>
        <taxon>Bacteria</taxon>
        <taxon>Bacillati</taxon>
        <taxon>Bacillota</taxon>
        <taxon>Bacilli</taxon>
        <taxon>Lactobacillales</taxon>
        <taxon>Streptococcaceae</taxon>
        <taxon>Streptococcus</taxon>
    </lineage>
</organism>
<evidence type="ECO:0008006" key="7">
    <source>
        <dbReference type="Google" id="ProtNLM"/>
    </source>
</evidence>
<dbReference type="EMBL" id="JJMT01000015">
    <property type="protein sequence ID" value="KEO44965.1"/>
    <property type="molecule type" value="Genomic_DNA"/>
</dbReference>
<evidence type="ECO:0000256" key="1">
    <source>
        <dbReference type="ARBA" id="ARBA00022737"/>
    </source>
</evidence>